<dbReference type="Pfam" id="PF20152">
    <property type="entry name" value="DUF6534"/>
    <property type="match status" value="1"/>
</dbReference>
<comment type="caution">
    <text evidence="4">The sequence shown here is derived from an EMBL/GenBank/DDBJ whole genome shotgun (WGS) entry which is preliminary data.</text>
</comment>
<protein>
    <recommendedName>
        <fullName evidence="3">DUF6534 domain-containing protein</fullName>
    </recommendedName>
</protein>
<dbReference type="PANTHER" id="PTHR40465:SF1">
    <property type="entry name" value="DUF6534 DOMAIN-CONTAINING PROTEIN"/>
    <property type="match status" value="1"/>
</dbReference>
<keyword evidence="2" id="KW-1133">Transmembrane helix</keyword>
<evidence type="ECO:0000313" key="4">
    <source>
        <dbReference type="EMBL" id="KAJ7321945.1"/>
    </source>
</evidence>
<name>A0AAD6ZGX4_9AGAR</name>
<feature type="region of interest" description="Disordered" evidence="1">
    <location>
        <begin position="384"/>
        <end position="407"/>
    </location>
</feature>
<dbReference type="PANTHER" id="PTHR40465">
    <property type="entry name" value="CHROMOSOME 1, WHOLE GENOME SHOTGUN SEQUENCE"/>
    <property type="match status" value="1"/>
</dbReference>
<feature type="transmembrane region" description="Helical" evidence="2">
    <location>
        <begin position="90"/>
        <end position="112"/>
    </location>
</feature>
<reference evidence="4" key="1">
    <citation type="submission" date="2023-03" db="EMBL/GenBank/DDBJ databases">
        <title>Massive genome expansion in bonnet fungi (Mycena s.s.) driven by repeated elements and novel gene families across ecological guilds.</title>
        <authorList>
            <consortium name="Lawrence Berkeley National Laboratory"/>
            <person name="Harder C.B."/>
            <person name="Miyauchi S."/>
            <person name="Viragh M."/>
            <person name="Kuo A."/>
            <person name="Thoen E."/>
            <person name="Andreopoulos B."/>
            <person name="Lu D."/>
            <person name="Skrede I."/>
            <person name="Drula E."/>
            <person name="Henrissat B."/>
            <person name="Morin E."/>
            <person name="Kohler A."/>
            <person name="Barry K."/>
            <person name="LaButti K."/>
            <person name="Morin E."/>
            <person name="Salamov A."/>
            <person name="Lipzen A."/>
            <person name="Mereny Z."/>
            <person name="Hegedus B."/>
            <person name="Baldrian P."/>
            <person name="Stursova M."/>
            <person name="Weitz H."/>
            <person name="Taylor A."/>
            <person name="Grigoriev I.V."/>
            <person name="Nagy L.G."/>
            <person name="Martin F."/>
            <person name="Kauserud H."/>
        </authorList>
    </citation>
    <scope>NUCLEOTIDE SEQUENCE</scope>
    <source>
        <strain evidence="4">CBHHK002</strain>
    </source>
</reference>
<dbReference type="EMBL" id="JARIHO010000049">
    <property type="protein sequence ID" value="KAJ7321945.1"/>
    <property type="molecule type" value="Genomic_DNA"/>
</dbReference>
<sequence>MSLPALDSITGVLLIGTWANSFLYAAELYQAGYYFRHFQHDDWKLKTLVWIAFLFDTICTVGDYAWVYLYTITHAGDPVYLTGQPWTVPLHLFTSAMVAILVQSFLVVRYWWITRKTIITLLNSFLIIATFGGSFACGVVTALFPALKDREKVAIPVLIWLVTEAVVDINIAATLLWQLRKARPNLVETRSVLDRLVTLTIQTGTATAALSVGGLVAFFLKKESNVPVGMVYTLGRVYMLSMLANLNIRRSGRSAPVDSGGASSGALGSLTLPSYVLTDNFATVDSNGRIARSHFHEMVHIGPEEYVTFTSSCARNIHDSRPAESEMMASHSPKTQSVQSLHELTVLNIEGFPLGVFLSLFRAAPTLELRRVAVVQEDPDVSKCAPRTASRLPHPPGDPDGQHREHAAPAQQIFTTTACLALSLVPRPFLLTICRSNREVLWALDDIPSLPALRSIDYAGRLLILVFPEILAQFLTLLAPAAFPRLARITVTFDRHGTDTFLPGLKADAMRRLDATLAVHRPYLTSRGQSKPFGSLVDDFGCETRETLPLMYDSGRPIFEREGYGYRNWMRGHGDHSGLGWN</sequence>
<dbReference type="Proteomes" id="UP001218218">
    <property type="component" value="Unassembled WGS sequence"/>
</dbReference>
<organism evidence="4 5">
    <name type="scientific">Mycena albidolilacea</name>
    <dbReference type="NCBI Taxonomy" id="1033008"/>
    <lineage>
        <taxon>Eukaryota</taxon>
        <taxon>Fungi</taxon>
        <taxon>Dikarya</taxon>
        <taxon>Basidiomycota</taxon>
        <taxon>Agaricomycotina</taxon>
        <taxon>Agaricomycetes</taxon>
        <taxon>Agaricomycetidae</taxon>
        <taxon>Agaricales</taxon>
        <taxon>Marasmiineae</taxon>
        <taxon>Mycenaceae</taxon>
        <taxon>Mycena</taxon>
    </lineage>
</organism>
<gene>
    <name evidence="4" type="ORF">DFH08DRAFT_969841</name>
</gene>
<feature type="transmembrane region" description="Helical" evidence="2">
    <location>
        <begin position="47"/>
        <end position="70"/>
    </location>
</feature>
<feature type="transmembrane region" description="Helical" evidence="2">
    <location>
        <begin position="153"/>
        <end position="176"/>
    </location>
</feature>
<proteinExistence type="predicted"/>
<keyword evidence="2" id="KW-0812">Transmembrane</keyword>
<feature type="transmembrane region" description="Helical" evidence="2">
    <location>
        <begin position="124"/>
        <end position="147"/>
    </location>
</feature>
<dbReference type="AlphaFoldDB" id="A0AAD6ZGX4"/>
<feature type="transmembrane region" description="Helical" evidence="2">
    <location>
        <begin position="12"/>
        <end position="35"/>
    </location>
</feature>
<evidence type="ECO:0000256" key="1">
    <source>
        <dbReference type="SAM" id="MobiDB-lite"/>
    </source>
</evidence>
<keyword evidence="5" id="KW-1185">Reference proteome</keyword>
<keyword evidence="2" id="KW-0472">Membrane</keyword>
<dbReference type="InterPro" id="IPR045339">
    <property type="entry name" value="DUF6534"/>
</dbReference>
<feature type="transmembrane region" description="Helical" evidence="2">
    <location>
        <begin position="226"/>
        <end position="246"/>
    </location>
</feature>
<feature type="transmembrane region" description="Helical" evidence="2">
    <location>
        <begin position="196"/>
        <end position="220"/>
    </location>
</feature>
<evidence type="ECO:0000259" key="3">
    <source>
        <dbReference type="Pfam" id="PF20152"/>
    </source>
</evidence>
<feature type="domain" description="DUF6534" evidence="3">
    <location>
        <begin position="165"/>
        <end position="251"/>
    </location>
</feature>
<evidence type="ECO:0000313" key="5">
    <source>
        <dbReference type="Proteomes" id="UP001218218"/>
    </source>
</evidence>
<feature type="transmembrane region" description="Helical" evidence="2">
    <location>
        <begin position="462"/>
        <end position="483"/>
    </location>
</feature>
<evidence type="ECO:0000256" key="2">
    <source>
        <dbReference type="SAM" id="Phobius"/>
    </source>
</evidence>
<accession>A0AAD6ZGX4</accession>